<evidence type="ECO:0000313" key="4">
    <source>
        <dbReference type="Proteomes" id="UP001054837"/>
    </source>
</evidence>
<feature type="transmembrane region" description="Helical" evidence="2">
    <location>
        <begin position="29"/>
        <end position="47"/>
    </location>
</feature>
<gene>
    <name evidence="3" type="ORF">CDAR_314091</name>
</gene>
<dbReference type="AlphaFoldDB" id="A0AAV4MXS1"/>
<keyword evidence="2" id="KW-0472">Membrane</keyword>
<evidence type="ECO:0000313" key="3">
    <source>
        <dbReference type="EMBL" id="GIX77297.1"/>
    </source>
</evidence>
<feature type="region of interest" description="Disordered" evidence="1">
    <location>
        <begin position="56"/>
        <end position="111"/>
    </location>
</feature>
<keyword evidence="2" id="KW-0812">Transmembrane</keyword>
<keyword evidence="4" id="KW-1185">Reference proteome</keyword>
<reference evidence="3 4" key="1">
    <citation type="submission" date="2021-06" db="EMBL/GenBank/DDBJ databases">
        <title>Caerostris darwini draft genome.</title>
        <authorList>
            <person name="Kono N."/>
            <person name="Arakawa K."/>
        </authorList>
    </citation>
    <scope>NUCLEOTIDE SEQUENCE [LARGE SCALE GENOMIC DNA]</scope>
</reference>
<accession>A0AAV4MXS1</accession>
<organism evidence="3 4">
    <name type="scientific">Caerostris darwini</name>
    <dbReference type="NCBI Taxonomy" id="1538125"/>
    <lineage>
        <taxon>Eukaryota</taxon>
        <taxon>Metazoa</taxon>
        <taxon>Ecdysozoa</taxon>
        <taxon>Arthropoda</taxon>
        <taxon>Chelicerata</taxon>
        <taxon>Arachnida</taxon>
        <taxon>Araneae</taxon>
        <taxon>Araneomorphae</taxon>
        <taxon>Entelegynae</taxon>
        <taxon>Araneoidea</taxon>
        <taxon>Araneidae</taxon>
        <taxon>Caerostris</taxon>
    </lineage>
</organism>
<feature type="compositionally biased region" description="Polar residues" evidence="1">
    <location>
        <begin position="57"/>
        <end position="81"/>
    </location>
</feature>
<dbReference type="EMBL" id="BPLQ01001002">
    <property type="protein sequence ID" value="GIX77297.1"/>
    <property type="molecule type" value="Genomic_DNA"/>
</dbReference>
<proteinExistence type="predicted"/>
<protein>
    <submittedName>
        <fullName evidence="3">Uncharacterized protein</fullName>
    </submittedName>
</protein>
<name>A0AAV4MXS1_9ARAC</name>
<dbReference type="Proteomes" id="UP001054837">
    <property type="component" value="Unassembled WGS sequence"/>
</dbReference>
<keyword evidence="2" id="KW-1133">Transmembrane helix</keyword>
<comment type="caution">
    <text evidence="3">The sequence shown here is derived from an EMBL/GenBank/DDBJ whole genome shotgun (WGS) entry which is preliminary data.</text>
</comment>
<evidence type="ECO:0000256" key="1">
    <source>
        <dbReference type="SAM" id="MobiDB-lite"/>
    </source>
</evidence>
<evidence type="ECO:0000256" key="2">
    <source>
        <dbReference type="SAM" id="Phobius"/>
    </source>
</evidence>
<sequence>MPGIFLVSTPLQYNPILLVTQDVTAYKRYIIIGYLKVYFIAIFLYYVPNYEEAYGPTSCQSSHANDPTVGSPTPHLQSLTPNKLPAAGQTREFKQNPKLPEGGTEERYLSC</sequence>